<evidence type="ECO:0000313" key="3">
    <source>
        <dbReference type="Proteomes" id="UP000515591"/>
    </source>
</evidence>
<dbReference type="Pfam" id="PF13560">
    <property type="entry name" value="HTH_31"/>
    <property type="match status" value="1"/>
</dbReference>
<dbReference type="PROSITE" id="PS50943">
    <property type="entry name" value="HTH_CROC1"/>
    <property type="match status" value="1"/>
</dbReference>
<gene>
    <name evidence="2" type="ORF">WP8S17C03_11830</name>
</gene>
<proteinExistence type="predicted"/>
<organism evidence="2 3">
    <name type="scientific">Metapseudomonas otitidis</name>
    <dbReference type="NCBI Taxonomy" id="319939"/>
    <lineage>
        <taxon>Bacteria</taxon>
        <taxon>Pseudomonadati</taxon>
        <taxon>Pseudomonadota</taxon>
        <taxon>Gammaproteobacteria</taxon>
        <taxon>Pseudomonadales</taxon>
        <taxon>Pseudomonadaceae</taxon>
        <taxon>Metapseudomonas</taxon>
    </lineage>
</organism>
<evidence type="ECO:0000259" key="1">
    <source>
        <dbReference type="PROSITE" id="PS50943"/>
    </source>
</evidence>
<dbReference type="GO" id="GO:0003677">
    <property type="term" value="F:DNA binding"/>
    <property type="evidence" value="ECO:0007669"/>
    <property type="project" value="InterPro"/>
</dbReference>
<evidence type="ECO:0000313" key="2">
    <source>
        <dbReference type="EMBL" id="BBT15134.1"/>
    </source>
</evidence>
<dbReference type="SUPFAM" id="SSF47413">
    <property type="entry name" value="lambda repressor-like DNA-binding domains"/>
    <property type="match status" value="1"/>
</dbReference>
<dbReference type="InterPro" id="IPR001387">
    <property type="entry name" value="Cro/C1-type_HTH"/>
</dbReference>
<name>A0A6S5RPQ4_9GAMM</name>
<accession>A0A6S5RPQ4</accession>
<dbReference type="InterPro" id="IPR010982">
    <property type="entry name" value="Lambda_DNA-bd_dom_sf"/>
</dbReference>
<dbReference type="AlphaFoldDB" id="A0A6S5RPQ4"/>
<reference evidence="2 3" key="1">
    <citation type="submission" date="2019-12" db="EMBL/GenBank/DDBJ databases">
        <title>complete genome sequences of Pseudomonas otitidis str. WP8-S17-CRE-03 isolated from wastewater treatment plant effluent.</title>
        <authorList>
            <person name="Sekizuka T."/>
            <person name="Itokawa K."/>
            <person name="Yatsu K."/>
            <person name="Inamine Y."/>
            <person name="Kuroda M."/>
        </authorList>
    </citation>
    <scope>NUCLEOTIDE SEQUENCE [LARGE SCALE GENOMIC DNA]</scope>
    <source>
        <strain evidence="2 3">WP8-S17-CRE-03</strain>
    </source>
</reference>
<feature type="domain" description="HTH cro/C1-type" evidence="1">
    <location>
        <begin position="7"/>
        <end position="51"/>
    </location>
</feature>
<protein>
    <recommendedName>
        <fullName evidence="1">HTH cro/C1-type domain-containing protein</fullName>
    </recommendedName>
</protein>
<dbReference type="RefSeq" id="WP_182851904.1">
    <property type="nucleotide sequence ID" value="NZ_AP022213.1"/>
</dbReference>
<dbReference type="CDD" id="cd00093">
    <property type="entry name" value="HTH_XRE"/>
    <property type="match status" value="1"/>
</dbReference>
<sequence length="79" mass="8907">MKLGEKLRLIRAREQLTQGQMAELVGLSVDTLKNYELARRREISALALLKVTTHPLFTKYTLWLMADQVAPEAGQVSPV</sequence>
<dbReference type="Gene3D" id="1.10.260.40">
    <property type="entry name" value="lambda repressor-like DNA-binding domains"/>
    <property type="match status" value="1"/>
</dbReference>
<dbReference type="Proteomes" id="UP000515591">
    <property type="component" value="Chromosome"/>
</dbReference>
<dbReference type="EMBL" id="AP022213">
    <property type="protein sequence ID" value="BBT15134.1"/>
    <property type="molecule type" value="Genomic_DNA"/>
</dbReference>